<evidence type="ECO:0000313" key="5">
    <source>
        <dbReference type="Proteomes" id="UP000326924"/>
    </source>
</evidence>
<feature type="transmembrane region" description="Helical" evidence="3">
    <location>
        <begin position="12"/>
        <end position="42"/>
    </location>
</feature>
<keyword evidence="2" id="KW-0560">Oxidoreductase</keyword>
<dbReference type="Pfam" id="PF00106">
    <property type="entry name" value="adh_short"/>
    <property type="match status" value="1"/>
</dbReference>
<protein>
    <submittedName>
        <fullName evidence="4">Uncharacterized protein</fullName>
    </submittedName>
</protein>
<reference evidence="4 5" key="1">
    <citation type="submission" date="2019-09" db="EMBL/GenBank/DDBJ databases">
        <title>Draft genome of the ectomycorrhizal ascomycete Sphaerosporella brunnea.</title>
        <authorList>
            <consortium name="DOE Joint Genome Institute"/>
            <person name="Benucci G.M."/>
            <person name="Marozzi G."/>
            <person name="Antonielli L."/>
            <person name="Sanchez S."/>
            <person name="Marco P."/>
            <person name="Wang X."/>
            <person name="Falini L.B."/>
            <person name="Barry K."/>
            <person name="Haridas S."/>
            <person name="Lipzen A."/>
            <person name="Labutti K."/>
            <person name="Grigoriev I.V."/>
            <person name="Murat C."/>
            <person name="Martin F."/>
            <person name="Albertini E."/>
            <person name="Donnini D."/>
            <person name="Bonito G."/>
        </authorList>
    </citation>
    <scope>NUCLEOTIDE SEQUENCE [LARGE SCALE GENOMIC DNA]</scope>
    <source>
        <strain evidence="4 5">Sb_GMNB300</strain>
    </source>
</reference>
<gene>
    <name evidence="4" type="ORF">FN846DRAFT_1013674</name>
</gene>
<dbReference type="PANTHER" id="PTHR43899:SF13">
    <property type="entry name" value="RH59310P"/>
    <property type="match status" value="1"/>
</dbReference>
<dbReference type="SUPFAM" id="SSF51735">
    <property type="entry name" value="NAD(P)-binding Rossmann-fold domains"/>
    <property type="match status" value="1"/>
</dbReference>
<dbReference type="InterPro" id="IPR051019">
    <property type="entry name" value="VLCFA-Steroid_DH"/>
</dbReference>
<dbReference type="PROSITE" id="PS51257">
    <property type="entry name" value="PROKAR_LIPOPROTEIN"/>
    <property type="match status" value="1"/>
</dbReference>
<keyword evidence="3" id="KW-1133">Transmembrane helix</keyword>
<comment type="similarity">
    <text evidence="1">Belongs to the short-chain dehydrogenases/reductases (SDR) family.</text>
</comment>
<keyword evidence="3" id="KW-0472">Membrane</keyword>
<dbReference type="GO" id="GO:0016491">
    <property type="term" value="F:oxidoreductase activity"/>
    <property type="evidence" value="ECO:0007669"/>
    <property type="project" value="UniProtKB-KW"/>
</dbReference>
<organism evidence="4 5">
    <name type="scientific">Sphaerosporella brunnea</name>
    <dbReference type="NCBI Taxonomy" id="1250544"/>
    <lineage>
        <taxon>Eukaryota</taxon>
        <taxon>Fungi</taxon>
        <taxon>Dikarya</taxon>
        <taxon>Ascomycota</taxon>
        <taxon>Pezizomycotina</taxon>
        <taxon>Pezizomycetes</taxon>
        <taxon>Pezizales</taxon>
        <taxon>Pyronemataceae</taxon>
        <taxon>Sphaerosporella</taxon>
    </lineage>
</organism>
<dbReference type="InterPro" id="IPR036291">
    <property type="entry name" value="NAD(P)-bd_dom_sf"/>
</dbReference>
<dbReference type="PANTHER" id="PTHR43899">
    <property type="entry name" value="RH59310P"/>
    <property type="match status" value="1"/>
</dbReference>
<evidence type="ECO:0000313" key="4">
    <source>
        <dbReference type="EMBL" id="KAA8906525.1"/>
    </source>
</evidence>
<evidence type="ECO:0000256" key="2">
    <source>
        <dbReference type="ARBA" id="ARBA00023002"/>
    </source>
</evidence>
<evidence type="ECO:0000256" key="1">
    <source>
        <dbReference type="ARBA" id="ARBA00006484"/>
    </source>
</evidence>
<sequence>MPPTKSPPPSRFMAVVSTLSTFFGCALLWVLAIPFVTIYVVVQLLASLLELPRFIHRWLLHPSTVLEAEYHSPQAYALITGASQGIGRAIAEELARREWNLILHGRNPDKLDTLAELLRSRHPNIDIRVTVQDTSHPTSFPHLFAHNLINIVGPITLLINNVANQHSSVPFCRLTEDDISNSLATNIAFPTLLTNHLLSHPIQRRPSQTGFFPPMPDESTSLLAAKNDGVQWELRCIINMSCIAGLHATENSSVHAATKAYLTQLSRGIIADAPAKIEVLNLLIGHTRTSSWRGKNSMLVQDVRACVRNCLSAVGLGKTTGRNRAWWCYDLLGLGANGGRGEGVYVSPIQELWVGMERLFPSRVSSFMTEYYDSLFARDDTI</sequence>
<name>A0A5J5EXK5_9PEZI</name>
<dbReference type="AlphaFoldDB" id="A0A5J5EXK5"/>
<comment type="caution">
    <text evidence="4">The sequence shown here is derived from an EMBL/GenBank/DDBJ whole genome shotgun (WGS) entry which is preliminary data.</text>
</comment>
<dbReference type="InterPro" id="IPR002347">
    <property type="entry name" value="SDR_fam"/>
</dbReference>
<dbReference type="Proteomes" id="UP000326924">
    <property type="component" value="Unassembled WGS sequence"/>
</dbReference>
<evidence type="ECO:0000256" key="3">
    <source>
        <dbReference type="SAM" id="Phobius"/>
    </source>
</evidence>
<dbReference type="GO" id="GO:0005783">
    <property type="term" value="C:endoplasmic reticulum"/>
    <property type="evidence" value="ECO:0007669"/>
    <property type="project" value="TreeGrafter"/>
</dbReference>
<dbReference type="OrthoDB" id="47007at2759"/>
<dbReference type="InParanoid" id="A0A5J5EXK5"/>
<accession>A0A5J5EXK5</accession>
<dbReference type="PRINTS" id="PR00081">
    <property type="entry name" value="GDHRDH"/>
</dbReference>
<proteinExistence type="inferred from homology"/>
<dbReference type="Gene3D" id="3.40.50.720">
    <property type="entry name" value="NAD(P)-binding Rossmann-like Domain"/>
    <property type="match status" value="1"/>
</dbReference>
<keyword evidence="5" id="KW-1185">Reference proteome</keyword>
<dbReference type="EMBL" id="VXIS01000088">
    <property type="protein sequence ID" value="KAA8906525.1"/>
    <property type="molecule type" value="Genomic_DNA"/>
</dbReference>
<keyword evidence="3" id="KW-0812">Transmembrane</keyword>